<dbReference type="AlphaFoldDB" id="A0A0W8FKG6"/>
<evidence type="ECO:0000313" key="3">
    <source>
        <dbReference type="EMBL" id="KUG21383.1"/>
    </source>
</evidence>
<comment type="caution">
    <text evidence="3">The sequence shown here is derived from an EMBL/GenBank/DDBJ whole genome shotgun (WGS) entry which is preliminary data.</text>
</comment>
<proteinExistence type="predicted"/>
<feature type="domain" description="PBP" evidence="2">
    <location>
        <begin position="98"/>
        <end position="329"/>
    </location>
</feature>
<gene>
    <name evidence="3" type="ORF">ASZ90_008876</name>
</gene>
<dbReference type="EMBL" id="LNQE01001068">
    <property type="protein sequence ID" value="KUG21383.1"/>
    <property type="molecule type" value="Genomic_DNA"/>
</dbReference>
<sequence>MIEFRQEIASAPDPAIPGGKGQWNQVNFAWNDRIDINASVCMSGAIRMTRSLLYLKLGTVAICIFILACAGCMETGQEGNQTGNQTPAAGGVLRGGVLRIATTTSLENTGLLAEIESIYEAETGVDLQFIAQGTGQSIDTARRGDVDLVLVHAPSLEEEFMDDGFGINHRCIAYNYFIIVGPEADPAGIAGMPPADAMREIYELGMNGTEDVQFVSRGDESGTHTLEKTLWEAAGYDYEQDIQDSGGWYVEAGKGMGDTLILANERGGYTLSDEGTYLSLRDRLDLVVIVDQGEELLNRYSAIAVNPEAHPDVNIDEANRFINWLISDEGKQTIADFGREEFGQPLFTPLYAPECNEPPFNCTCTEEIAV</sequence>
<dbReference type="SUPFAM" id="SSF53850">
    <property type="entry name" value="Periplasmic binding protein-like II"/>
    <property type="match status" value="1"/>
</dbReference>
<dbReference type="PANTHER" id="PTHR37945:SF1">
    <property type="entry name" value="EXTRACELLULAR TUNGSTATE BINDING PROTEIN"/>
    <property type="match status" value="1"/>
</dbReference>
<dbReference type="Gene3D" id="3.40.190.10">
    <property type="entry name" value="Periplasmic binding protein-like II"/>
    <property type="match status" value="2"/>
</dbReference>
<accession>A0A0W8FKG6</accession>
<keyword evidence="1" id="KW-0812">Transmembrane</keyword>
<evidence type="ECO:0000256" key="1">
    <source>
        <dbReference type="SAM" id="Phobius"/>
    </source>
</evidence>
<keyword evidence="1" id="KW-1133">Transmembrane helix</keyword>
<keyword evidence="1" id="KW-0472">Membrane</keyword>
<evidence type="ECO:0000259" key="2">
    <source>
        <dbReference type="Pfam" id="PF12849"/>
    </source>
</evidence>
<dbReference type="InterPro" id="IPR052738">
    <property type="entry name" value="ABC-Tungstate_binding"/>
</dbReference>
<protein>
    <submittedName>
        <fullName evidence="3">Abc-type tungstate transport system, periplasmic binding protein</fullName>
    </submittedName>
</protein>
<dbReference type="PANTHER" id="PTHR37945">
    <property type="entry name" value="EXTRACELLULAR TUNGSTATE BINDING PROTEIN"/>
    <property type="match status" value="1"/>
</dbReference>
<organism evidence="3">
    <name type="scientific">hydrocarbon metagenome</name>
    <dbReference type="NCBI Taxonomy" id="938273"/>
    <lineage>
        <taxon>unclassified sequences</taxon>
        <taxon>metagenomes</taxon>
        <taxon>ecological metagenomes</taxon>
    </lineage>
</organism>
<feature type="transmembrane region" description="Helical" evidence="1">
    <location>
        <begin position="52"/>
        <end position="68"/>
    </location>
</feature>
<name>A0A0W8FKG6_9ZZZZ</name>
<reference evidence="3" key="1">
    <citation type="journal article" date="2015" name="Proc. Natl. Acad. Sci. U.S.A.">
        <title>Networks of energetic and metabolic interactions define dynamics in microbial communities.</title>
        <authorList>
            <person name="Embree M."/>
            <person name="Liu J.K."/>
            <person name="Al-Bassam M.M."/>
            <person name="Zengler K."/>
        </authorList>
    </citation>
    <scope>NUCLEOTIDE SEQUENCE</scope>
</reference>
<dbReference type="InterPro" id="IPR024370">
    <property type="entry name" value="PBP_domain"/>
</dbReference>
<dbReference type="Pfam" id="PF12849">
    <property type="entry name" value="PBP_like_2"/>
    <property type="match status" value="1"/>
</dbReference>